<evidence type="ECO:0000256" key="2">
    <source>
        <dbReference type="ARBA" id="ARBA00022606"/>
    </source>
</evidence>
<feature type="compositionally biased region" description="Low complexity" evidence="7">
    <location>
        <begin position="1243"/>
        <end position="1259"/>
    </location>
</feature>
<evidence type="ECO:0000256" key="1">
    <source>
        <dbReference type="ARBA" id="ARBA00022543"/>
    </source>
</evidence>
<evidence type="ECO:0000256" key="6">
    <source>
        <dbReference type="ARBA" id="ARBA00022840"/>
    </source>
</evidence>
<reference evidence="11" key="1">
    <citation type="journal article" date="2020" name="bioRxiv">
        <title>Comparative genomics of Chlamydomonas.</title>
        <authorList>
            <person name="Craig R.J."/>
            <person name="Hasan A.R."/>
            <person name="Ness R.W."/>
            <person name="Keightley P.D."/>
        </authorList>
    </citation>
    <scope>NUCLEOTIDE SEQUENCE</scope>
    <source>
        <strain evidence="11">SAG 7.73</strain>
    </source>
</reference>
<feature type="compositionally biased region" description="Gly residues" evidence="7">
    <location>
        <begin position="1464"/>
        <end position="1473"/>
    </location>
</feature>
<keyword evidence="3" id="KW-0808">Transferase</keyword>
<feature type="region of interest" description="Disordered" evidence="7">
    <location>
        <begin position="1410"/>
        <end position="1499"/>
    </location>
</feature>
<protein>
    <recommendedName>
        <fullName evidence="10">PAS domain-containing protein</fullName>
    </recommendedName>
</protein>
<proteinExistence type="predicted"/>
<feature type="compositionally biased region" description="Basic residues" evidence="7">
    <location>
        <begin position="1939"/>
        <end position="1948"/>
    </location>
</feature>
<keyword evidence="1" id="KW-0600">Photoreceptor protein</keyword>
<keyword evidence="1" id="KW-0675">Receptor</keyword>
<feature type="compositionally biased region" description="Basic residues" evidence="7">
    <location>
        <begin position="1161"/>
        <end position="1175"/>
    </location>
</feature>
<keyword evidence="8" id="KW-0472">Membrane</keyword>
<feature type="region of interest" description="Disordered" evidence="7">
    <location>
        <begin position="1921"/>
        <end position="1948"/>
    </location>
</feature>
<dbReference type="InterPro" id="IPR000014">
    <property type="entry name" value="PAS"/>
</dbReference>
<dbReference type="GO" id="GO:0016301">
    <property type="term" value="F:kinase activity"/>
    <property type="evidence" value="ECO:0007669"/>
    <property type="project" value="UniProtKB-KW"/>
</dbReference>
<dbReference type="Pfam" id="PF25474">
    <property type="entry name" value="TPR_TmcB"/>
    <property type="match status" value="1"/>
</dbReference>
<evidence type="ECO:0000256" key="5">
    <source>
        <dbReference type="ARBA" id="ARBA00022777"/>
    </source>
</evidence>
<dbReference type="SUPFAM" id="SSF55785">
    <property type="entry name" value="PYP-like sensor domain (PAS domain)"/>
    <property type="match status" value="1"/>
</dbReference>
<sequence length="2284" mass="244638">MYVMVACVFLCVLGLAWLTIAMRRQEQSKWLKRAAVALHILFDIIFVCCYASFFDYFVFAANCDYLGNMEHVYFKGVMCFQMPHILHFFVALTTALIFFVVTALIIIASSDLNPVARGFLASPAVYPRLKILCAKAVFIISAACLNFTEKVQVVVSVICVGLICWWNFRKLPFYRMPINVVWCSLWFGILYTAVLLCVLVFHEPDTLEYQKQMTMNVLYGVWPVVAGGMALCAAHGWWAMRPAKKFKDLDPGTKLTKVHKFADPYEVEVLARVMREWDIDGVVEQEAARHGEVVIKAGMQTFPNHPYLLILYANFLLEVRKDGPASRTQLQLAGKHAPGMVERYQIFCTNEASKRLKDSQEGGMDLQAYIEFKRNYRAVIRVHREVLLLQADLWRVCLKPRLHVGDIDKAMDAIDSAAARALQVYKRVLERYPANGKLLHCYGKFLEDVKHDPAGAAKAYGDANRNGGSDALLSLDLSGVQGEGAGGAKPEFLTSMSMEDAVVVISADGTIMMCSQAATTMFGYPKNEMEGANVAVLMPQPFSQRHAGFIQRYTAGGEPRILDSVREVVALHMERYVFPVELCVTKLSGTGTDSIFLGVLRPVPPDVRNLRAWMSPNGVFLCGDQGFASMCGLGEGELVGRTLVSLVAPDSVSAAEELLDRGREAGMGALMSGAVAGELRLSHRFLDPVPVAATLGFAGTDQQRILVLNCRRTDGLTGTILVVDTRLRLRFASAGVSALLGYPARKLAAMRLDQLLPPPYNTLHAKWIRDPPANAPPTSCRAGAVVHLLNDASNRVPVRVRVHTHTDTSGATQHIAEIEKVPADEEMEEKRLVLTVDFKGVVRSVSRPESALFGFPAASLLNTNLCDSIDIFSEWRERNGISQLQMLMLALLDKEQEMPGSSWRVRVREPAEDAGGQQADISGGDKLLPTNGPSLTRSGSRIKGPQTAAKSACMQVEVDDEQDAGGGGTSTSGAAEQQLGVSGPRLRVVLWRRDLLAGVVELDEGLVVRRASPGAGLIVGLPASAMGKKPLSRYLDIPSDPKLTWEGLVASQGRGGHHHASANKKSALKAGTAAGGADRGVVSPVMAFVGPHPDSGTMRLLIQGVQTLGPGGRAKITLTLRPDTTFTGARANLMRVLKLDAASVAAASVADDAAVSEAATSHRHDHHHRHHHHRRGSSEEAGSADDTEERDRHRLMMKGSKSSRAVVSSAAAATAAGQAAGAEPTTAAANGHALDHLLAHPQQHPAVAGAAAEAKVSGSDTNTNSVDADARRRDSSDGEDAAGAGGDGSHRDSFAGGSDAGGHALSDNAAAAAAAGIHRRASSKSDFVAQWVRTLTHGASGALLAAGGGSRPGSSGGAAAAAVGGDGRPCSHGGLQHHGHRHGGGGHGKLLSGGLEAVPEDAVAEMLAATTQKSQTGRGLSGRSAEGAAAEEEAGGGSDDDGERGGGGRVGAKDSGLYGDEEGVGGAAGGGGDNKWEKGSESGDSSAEGSQATSGLHSMGDASSVSEFMIDTRRGKLLKALNKLVLGASLTAPLDRLRYHSYGVLLVMLLVHVVCFVLVKTALVSQHEHVYMVHRQALAMDRAQLLSSRVMMGAFCERPNITAKVSACVNTMNYTVGKIIENIGMMETFHQEIYLGITGLHQLEGAAYDTWTRPNITYRIFMDTKPKQVQSAQAGVWQLGNRFIATAREAVYYLPRLKANYRFHRTSEFLVYNGLWPLFEGYCRSLEDLMQAAYDSIQVMQTELIVLMIVEAVIIQTLCSVYQFFLVRRVEQARMLGVLAMVGLPAPVLRQMANKQVKVGDGSDDESDDDDGNRSNNGDEDRDSKPAGDTRAAAPGGGGGEKGSKVRGDGSSDEEEQVAAGGRNAVGKAAAAGREAAGGMQARFSSELPAPPAAGSGKPLTIEAGPAVTSALASVFHKGSGSGGLKLKSSPSAMAAAGARRRGQHKPKRHSGIVISGRLVIPSAANIMRFMVPFLLWNIAVIVIYALSVVMLKDMQGPLASLNMASHVIFRYTRIRSAAFGMVANDDAPTKAFWRGMLKEELPLFVSEYDSLMYGGLALSQVNDSHPIAAPASTFASSAFSASFFRTKRCFRWDPKNCLATTSPYYTVSRNGLDGMVRRVITEMTLLSLDDDRDAVYNKSRYDYIHMVGGRDCLEGLQDAAQLFVDHSIAAYDEVQKLHTILLAVTIVSAALYLVMLLWPHCARVQSDAARQAALLSHVPPETDVKSHVRSVFRRFSAAASHDHNKRRAVDVEGGSAPPGGGAALPTSYFTPRNNKVVPVKAGA</sequence>
<evidence type="ECO:0000313" key="12">
    <source>
        <dbReference type="Proteomes" id="UP000650467"/>
    </source>
</evidence>
<dbReference type="FunFam" id="3.30.450.20:FF:000060">
    <property type="entry name" value="Sensor protein FixL"/>
    <property type="match status" value="1"/>
</dbReference>
<feature type="compositionally biased region" description="Low complexity" evidence="7">
    <location>
        <begin position="1859"/>
        <end position="1883"/>
    </location>
</feature>
<feature type="compositionally biased region" description="Basic and acidic residues" evidence="7">
    <location>
        <begin position="1817"/>
        <end position="1828"/>
    </location>
</feature>
<dbReference type="PROSITE" id="PS50112">
    <property type="entry name" value="PAS"/>
    <property type="match status" value="2"/>
</dbReference>
<keyword evidence="9" id="KW-0732">Signal</keyword>
<evidence type="ECO:0000256" key="9">
    <source>
        <dbReference type="SAM" id="SignalP"/>
    </source>
</evidence>
<keyword evidence="1" id="KW-0157">Chromophore</keyword>
<dbReference type="Proteomes" id="UP000650467">
    <property type="component" value="Unassembled WGS sequence"/>
</dbReference>
<feature type="compositionally biased region" description="Low complexity" evidence="7">
    <location>
        <begin position="1925"/>
        <end position="1938"/>
    </location>
</feature>
<feature type="compositionally biased region" description="Low complexity" evidence="7">
    <location>
        <begin position="1417"/>
        <end position="1428"/>
    </location>
</feature>
<feature type="region of interest" description="Disordered" evidence="7">
    <location>
        <begin position="1797"/>
        <end position="1901"/>
    </location>
</feature>
<dbReference type="GO" id="GO:0006355">
    <property type="term" value="P:regulation of DNA-templated transcription"/>
    <property type="evidence" value="ECO:0007669"/>
    <property type="project" value="InterPro"/>
</dbReference>
<feature type="region of interest" description="Disordered" evidence="7">
    <location>
        <begin position="910"/>
        <end position="954"/>
    </location>
</feature>
<feature type="transmembrane region" description="Helical" evidence="8">
    <location>
        <begin position="1974"/>
        <end position="1992"/>
    </location>
</feature>
<dbReference type="PANTHER" id="PTHR31600:SF2">
    <property type="entry name" value="GAMETE ENRICHED GENE 10 PROTEIN-RELATED"/>
    <property type="match status" value="1"/>
</dbReference>
<feature type="domain" description="PAS" evidence="10">
    <location>
        <begin position="614"/>
        <end position="666"/>
    </location>
</feature>
<evidence type="ECO:0000256" key="3">
    <source>
        <dbReference type="ARBA" id="ARBA00022679"/>
    </source>
</evidence>
<keyword evidence="8" id="KW-0812">Transmembrane</keyword>
<gene>
    <name evidence="11" type="ORF">HXX76_015443</name>
</gene>
<evidence type="ECO:0000256" key="4">
    <source>
        <dbReference type="ARBA" id="ARBA00022741"/>
    </source>
</evidence>
<feature type="transmembrane region" description="Helical" evidence="8">
    <location>
        <begin position="85"/>
        <end position="108"/>
    </location>
</feature>
<dbReference type="InterPro" id="IPR052994">
    <property type="entry name" value="Tiny_macrocysts_regulators"/>
</dbReference>
<feature type="compositionally biased region" description="Gly residues" evidence="7">
    <location>
        <begin position="1346"/>
        <end position="1356"/>
    </location>
</feature>
<keyword evidence="8" id="KW-1133">Transmembrane helix</keyword>
<evidence type="ECO:0000256" key="7">
    <source>
        <dbReference type="SAM" id="MobiDB-lite"/>
    </source>
</evidence>
<feature type="transmembrane region" description="Helical" evidence="8">
    <location>
        <begin position="37"/>
        <end position="59"/>
    </location>
</feature>
<dbReference type="InterPro" id="IPR013767">
    <property type="entry name" value="PAS_fold"/>
</dbReference>
<organism evidence="11 12">
    <name type="scientific">Chlamydomonas incerta</name>
    <dbReference type="NCBI Taxonomy" id="51695"/>
    <lineage>
        <taxon>Eukaryota</taxon>
        <taxon>Viridiplantae</taxon>
        <taxon>Chlorophyta</taxon>
        <taxon>core chlorophytes</taxon>
        <taxon>Chlorophyceae</taxon>
        <taxon>CS clade</taxon>
        <taxon>Chlamydomonadales</taxon>
        <taxon>Chlamydomonadaceae</taxon>
        <taxon>Chlamydomonas</taxon>
    </lineage>
</organism>
<feature type="region of interest" description="Disordered" evidence="7">
    <location>
        <begin position="1243"/>
        <end position="1300"/>
    </location>
</feature>
<keyword evidence="12" id="KW-1185">Reference proteome</keyword>
<feature type="transmembrane region" description="Helical" evidence="8">
    <location>
        <begin position="2181"/>
        <end position="2199"/>
    </location>
</feature>
<feature type="region of interest" description="Disordered" evidence="7">
    <location>
        <begin position="1346"/>
        <end position="1393"/>
    </location>
</feature>
<dbReference type="PANTHER" id="PTHR31600">
    <property type="entry name" value="TINY MACROCYSTS PROTEIN B-RELATED"/>
    <property type="match status" value="1"/>
</dbReference>
<keyword evidence="5" id="KW-0418">Kinase</keyword>
<keyword evidence="6" id="KW-0067">ATP-binding</keyword>
<feature type="domain" description="PAS" evidence="10">
    <location>
        <begin position="497"/>
        <end position="540"/>
    </location>
</feature>
<keyword evidence="2" id="KW-0716">Sensory transduction</keyword>
<dbReference type="EMBL" id="JAEHOC010000082">
    <property type="protein sequence ID" value="KAG2423294.1"/>
    <property type="molecule type" value="Genomic_DNA"/>
</dbReference>
<feature type="compositionally biased region" description="Acidic residues" evidence="7">
    <location>
        <begin position="1429"/>
        <end position="1442"/>
    </location>
</feature>
<feature type="chain" id="PRO_5032573387" description="PAS domain-containing protein" evidence="9">
    <location>
        <begin position="22"/>
        <end position="2284"/>
    </location>
</feature>
<dbReference type="InterPro" id="IPR035965">
    <property type="entry name" value="PAS-like_dom_sf"/>
</dbReference>
<keyword evidence="4" id="KW-0547">Nucleotide-binding</keyword>
<dbReference type="GO" id="GO:0005524">
    <property type="term" value="F:ATP binding"/>
    <property type="evidence" value="ECO:0007669"/>
    <property type="project" value="UniProtKB-KW"/>
</dbReference>
<feature type="compositionally biased region" description="Acidic residues" evidence="7">
    <location>
        <begin position="1802"/>
        <end position="1811"/>
    </location>
</feature>
<feature type="transmembrane region" description="Helical" evidence="8">
    <location>
        <begin position="1540"/>
        <end position="1559"/>
    </location>
</feature>
<dbReference type="Gene3D" id="3.30.450.20">
    <property type="entry name" value="PAS domain"/>
    <property type="match status" value="1"/>
</dbReference>
<feature type="compositionally biased region" description="Basic residues" evidence="7">
    <location>
        <begin position="1375"/>
        <end position="1384"/>
    </location>
</feature>
<dbReference type="Pfam" id="PF00989">
    <property type="entry name" value="PAS"/>
    <property type="match status" value="1"/>
</dbReference>
<dbReference type="SMART" id="SM00091">
    <property type="entry name" value="PAS"/>
    <property type="match status" value="3"/>
</dbReference>
<feature type="signal peptide" evidence="9">
    <location>
        <begin position="1"/>
        <end position="21"/>
    </location>
</feature>
<feature type="transmembrane region" description="Helical" evidence="8">
    <location>
        <begin position="221"/>
        <end position="240"/>
    </location>
</feature>
<evidence type="ECO:0000256" key="8">
    <source>
        <dbReference type="SAM" id="Phobius"/>
    </source>
</evidence>
<feature type="transmembrane region" description="Helical" evidence="8">
    <location>
        <begin position="151"/>
        <end position="168"/>
    </location>
</feature>
<evidence type="ECO:0000259" key="10">
    <source>
        <dbReference type="PROSITE" id="PS50112"/>
    </source>
</evidence>
<dbReference type="InterPro" id="IPR057352">
    <property type="entry name" value="TPR_TmcB/C"/>
</dbReference>
<name>A0A835SAE5_CHLIN</name>
<feature type="region of interest" description="Disordered" evidence="7">
    <location>
        <begin position="2244"/>
        <end position="2268"/>
    </location>
</feature>
<feature type="transmembrane region" description="Helical" evidence="8">
    <location>
        <begin position="180"/>
        <end position="201"/>
    </location>
</feature>
<dbReference type="CDD" id="cd00130">
    <property type="entry name" value="PAS"/>
    <property type="match status" value="1"/>
</dbReference>
<evidence type="ECO:0000313" key="11">
    <source>
        <dbReference type="EMBL" id="KAG2423294.1"/>
    </source>
</evidence>
<feature type="region of interest" description="Disordered" evidence="7">
    <location>
        <begin position="1155"/>
        <end position="1191"/>
    </location>
</feature>
<dbReference type="OrthoDB" id="542352at2759"/>
<feature type="transmembrane region" description="Helical" evidence="8">
    <location>
        <begin position="1744"/>
        <end position="1766"/>
    </location>
</feature>
<dbReference type="NCBIfam" id="TIGR00229">
    <property type="entry name" value="sensory_box"/>
    <property type="match status" value="1"/>
</dbReference>
<dbReference type="GO" id="GO:0009881">
    <property type="term" value="F:photoreceptor activity"/>
    <property type="evidence" value="ECO:0007669"/>
    <property type="project" value="UniProtKB-KW"/>
</dbReference>
<comment type="caution">
    <text evidence="11">The sequence shown here is derived from an EMBL/GenBank/DDBJ whole genome shotgun (WGS) entry which is preliminary data.</text>
</comment>
<accession>A0A835SAE5</accession>